<evidence type="ECO:0000313" key="2">
    <source>
        <dbReference type="EMBL" id="RKG77787.1"/>
    </source>
</evidence>
<comment type="caution">
    <text evidence="2">The sequence shown here is derived from an EMBL/GenBank/DDBJ whole genome shotgun (WGS) entry which is preliminary data.</text>
</comment>
<feature type="region of interest" description="Disordered" evidence="1">
    <location>
        <begin position="1"/>
        <end position="20"/>
    </location>
</feature>
<keyword evidence="3" id="KW-1185">Reference proteome</keyword>
<accession>A0A3A8I2S2</accession>
<sequence length="112" mass="12062">MPTHDKTKTPPERRKAPAGSTVRIDGLHLSREAWTRVEALTAQLRRAGIPRAHPSGALDLLVLHPEVAAQVLAGGCRIYLCVTCGAWLDAARGIAHQDTLPNHEVQGFSVAD</sequence>
<gene>
    <name evidence="2" type="ORF">D7V88_30585</name>
</gene>
<dbReference type="AlphaFoldDB" id="A0A3A8I2S2"/>
<dbReference type="EMBL" id="RAVZ01000277">
    <property type="protein sequence ID" value="RKG77787.1"/>
    <property type="molecule type" value="Genomic_DNA"/>
</dbReference>
<dbReference type="RefSeq" id="WP_120544152.1">
    <property type="nucleotide sequence ID" value="NZ_RAVZ01000277.1"/>
</dbReference>
<proteinExistence type="predicted"/>
<reference evidence="3" key="1">
    <citation type="submission" date="2018-09" db="EMBL/GenBank/DDBJ databases">
        <authorList>
            <person name="Livingstone P.G."/>
            <person name="Whitworth D.E."/>
        </authorList>
    </citation>
    <scope>NUCLEOTIDE SEQUENCE [LARGE SCALE GENOMIC DNA]</scope>
    <source>
        <strain evidence="3">CA054A</strain>
    </source>
</reference>
<dbReference type="OrthoDB" id="5514695at2"/>
<dbReference type="Proteomes" id="UP000268094">
    <property type="component" value="Unassembled WGS sequence"/>
</dbReference>
<protein>
    <submittedName>
        <fullName evidence="2">Uncharacterized protein</fullName>
    </submittedName>
</protein>
<evidence type="ECO:0000256" key="1">
    <source>
        <dbReference type="SAM" id="MobiDB-lite"/>
    </source>
</evidence>
<feature type="compositionally biased region" description="Basic and acidic residues" evidence="1">
    <location>
        <begin position="1"/>
        <end position="15"/>
    </location>
</feature>
<name>A0A3A8I2S2_9BACT</name>
<organism evidence="2 3">
    <name type="scientific">Corallococcus terminator</name>
    <dbReference type="NCBI Taxonomy" id="2316733"/>
    <lineage>
        <taxon>Bacteria</taxon>
        <taxon>Pseudomonadati</taxon>
        <taxon>Myxococcota</taxon>
        <taxon>Myxococcia</taxon>
        <taxon>Myxococcales</taxon>
        <taxon>Cystobacterineae</taxon>
        <taxon>Myxococcaceae</taxon>
        <taxon>Corallococcus</taxon>
    </lineage>
</organism>
<evidence type="ECO:0000313" key="3">
    <source>
        <dbReference type="Proteomes" id="UP000268094"/>
    </source>
</evidence>